<comment type="similarity">
    <text evidence="1">Belongs to the short-chain dehydrogenases/reductases (SDR) family.</text>
</comment>
<keyword evidence="2" id="KW-0560">Oxidoreductase</keyword>
<dbReference type="Gene3D" id="3.40.50.720">
    <property type="entry name" value="NAD(P)-binding Rossmann-like Domain"/>
    <property type="match status" value="1"/>
</dbReference>
<accession>A0ABQ3JD04</accession>
<name>A0ABQ3JD04_9PSEU</name>
<keyword evidence="4" id="KW-1185">Reference proteome</keyword>
<gene>
    <name evidence="3" type="ORF">GCM10017786_60530</name>
</gene>
<dbReference type="RefSeq" id="WP_191248023.1">
    <property type="nucleotide sequence ID" value="NZ_BNAU01000008.1"/>
</dbReference>
<proteinExistence type="inferred from homology"/>
<dbReference type="EMBL" id="BNAU01000008">
    <property type="protein sequence ID" value="GHF18667.1"/>
    <property type="molecule type" value="Genomic_DNA"/>
</dbReference>
<dbReference type="Proteomes" id="UP000605897">
    <property type="component" value="Unassembled WGS sequence"/>
</dbReference>
<comment type="caution">
    <text evidence="3">The sequence shown here is derived from an EMBL/GenBank/DDBJ whole genome shotgun (WGS) entry which is preliminary data.</text>
</comment>
<protein>
    <submittedName>
        <fullName evidence="3">Uncharacterized protein</fullName>
    </submittedName>
</protein>
<organism evidence="3 4">
    <name type="scientific">Amycolatopsis deserti</name>
    <dbReference type="NCBI Taxonomy" id="185696"/>
    <lineage>
        <taxon>Bacteria</taxon>
        <taxon>Bacillati</taxon>
        <taxon>Actinomycetota</taxon>
        <taxon>Actinomycetes</taxon>
        <taxon>Pseudonocardiales</taxon>
        <taxon>Pseudonocardiaceae</taxon>
        <taxon>Amycolatopsis</taxon>
    </lineage>
</organism>
<evidence type="ECO:0000313" key="4">
    <source>
        <dbReference type="Proteomes" id="UP000605897"/>
    </source>
</evidence>
<dbReference type="Pfam" id="PF13561">
    <property type="entry name" value="adh_short_C2"/>
    <property type="match status" value="1"/>
</dbReference>
<sequence length="174" mass="17776">MHTAILIGDSAAIAATRDRLTSAGWDFDGAEVDAVVFDPGLFDGKVTGNPAEDLRRLARELLPRLRSAADGGAAIVAIGSRDQLGWADRPAIAAAAGALAAMVRSLALELASRGVTVNLVAGGTTEPGPLLPTTVTPADIAETVAFFADPRSRYITGQVLFCCGGSSLLSSLSV</sequence>
<evidence type="ECO:0000256" key="2">
    <source>
        <dbReference type="ARBA" id="ARBA00023002"/>
    </source>
</evidence>
<dbReference type="SUPFAM" id="SSF51735">
    <property type="entry name" value="NAD(P)-binding Rossmann-fold domains"/>
    <property type="match status" value="1"/>
</dbReference>
<dbReference type="InterPro" id="IPR036291">
    <property type="entry name" value="NAD(P)-bd_dom_sf"/>
</dbReference>
<reference evidence="4" key="1">
    <citation type="journal article" date="2019" name="Int. J. Syst. Evol. Microbiol.">
        <title>The Global Catalogue of Microorganisms (GCM) 10K type strain sequencing project: providing services to taxonomists for standard genome sequencing and annotation.</title>
        <authorList>
            <consortium name="The Broad Institute Genomics Platform"/>
            <consortium name="The Broad Institute Genome Sequencing Center for Infectious Disease"/>
            <person name="Wu L."/>
            <person name="Ma J."/>
        </authorList>
    </citation>
    <scope>NUCLEOTIDE SEQUENCE [LARGE SCALE GENOMIC DNA]</scope>
    <source>
        <strain evidence="4">CGMCC 4.7677</strain>
    </source>
</reference>
<evidence type="ECO:0000256" key="1">
    <source>
        <dbReference type="ARBA" id="ARBA00006484"/>
    </source>
</evidence>
<dbReference type="InterPro" id="IPR002347">
    <property type="entry name" value="SDR_fam"/>
</dbReference>
<dbReference type="PANTHER" id="PTHR43477">
    <property type="entry name" value="DIHYDROANTICAPSIN 7-DEHYDROGENASE"/>
    <property type="match status" value="1"/>
</dbReference>
<dbReference type="InterPro" id="IPR051122">
    <property type="entry name" value="SDR_DHRS6-like"/>
</dbReference>
<evidence type="ECO:0000313" key="3">
    <source>
        <dbReference type="EMBL" id="GHF18667.1"/>
    </source>
</evidence>
<dbReference type="PANTHER" id="PTHR43477:SF1">
    <property type="entry name" value="DIHYDROANTICAPSIN 7-DEHYDROGENASE"/>
    <property type="match status" value="1"/>
</dbReference>